<dbReference type="SUPFAM" id="SSF53850">
    <property type="entry name" value="Periplasmic binding protein-like II"/>
    <property type="match status" value="1"/>
</dbReference>
<dbReference type="AlphaFoldDB" id="A0A850ERN1"/>
<gene>
    <name evidence="6" type="ORF">HPT30_19060</name>
</gene>
<dbReference type="Pfam" id="PF01547">
    <property type="entry name" value="SBP_bac_1"/>
    <property type="match status" value="1"/>
</dbReference>
<sequence length="514" mass="57067">MKFNRNITDKKRKAIRRVSLGLSAALLLPLASSNLHTAWAESEQGHAQQKERVLRIGSLWSGEEDTYFRQQFTDLYELKHPEVKLEIVPAINSSDTRFNPGPQAPAGDNLESIRKLMGGDKPVDVIVGDSTLIKSLRDHNMLKPLQPLIDRDHYDISNMAPTMLDGIRELGNGSLYALAPTFNSSALYYNKAIFDKAGLPYPTNGMIWDEVFTLATKVVNASKMAKVSGHPDSRVYGFSMSRYSSDPFWDMLTYISPLQLTMYDNKGEKMTVNSQPWKKAWTTYSELVHKGIIPGFVSDVGSPESNGFNPLQGDLFATGKAAMVIGEYGYVKELADIERNASKIPNYKLADWGIVNVPSHAEKPGVSSGTWLGNMMAISANAPDPEDAWDLIKFVNSNEVAKIKAHNNYELTSRTDYITSSQPGLDLQPFYTQKPLPAGDPAMDQLEAQKPGITQISDAGRQLFIEVYNGRQSVDRALKTWESQGNKMLAKLKKSPASTFDLEDGWMSQGAVRN</sequence>
<comment type="similarity">
    <text evidence="2">Belongs to the bacterial solute-binding protein 1 family.</text>
</comment>
<evidence type="ECO:0000256" key="5">
    <source>
        <dbReference type="SAM" id="SignalP"/>
    </source>
</evidence>
<evidence type="ECO:0000313" key="7">
    <source>
        <dbReference type="Proteomes" id="UP000564806"/>
    </source>
</evidence>
<dbReference type="InterPro" id="IPR050490">
    <property type="entry name" value="Bact_solute-bd_prot1"/>
</dbReference>
<dbReference type="Gene3D" id="3.40.190.10">
    <property type="entry name" value="Periplasmic binding protein-like II"/>
    <property type="match status" value="1"/>
</dbReference>
<feature type="signal peptide" evidence="5">
    <location>
        <begin position="1"/>
        <end position="37"/>
    </location>
</feature>
<comment type="caution">
    <text evidence="6">The sequence shown here is derived from an EMBL/GenBank/DDBJ whole genome shotgun (WGS) entry which is preliminary data.</text>
</comment>
<evidence type="ECO:0000256" key="4">
    <source>
        <dbReference type="ARBA" id="ARBA00022729"/>
    </source>
</evidence>
<organism evidence="6 7">
    <name type="scientific">Paenibacillus agri</name>
    <dbReference type="NCBI Taxonomy" id="2744309"/>
    <lineage>
        <taxon>Bacteria</taxon>
        <taxon>Bacillati</taxon>
        <taxon>Bacillota</taxon>
        <taxon>Bacilli</taxon>
        <taxon>Bacillales</taxon>
        <taxon>Paenibacillaceae</taxon>
        <taxon>Paenibacillus</taxon>
    </lineage>
</organism>
<protein>
    <submittedName>
        <fullName evidence="6">Extracellular solute-binding protein</fullName>
    </submittedName>
</protein>
<keyword evidence="3" id="KW-0813">Transport</keyword>
<dbReference type="GO" id="GO:0030313">
    <property type="term" value="C:cell envelope"/>
    <property type="evidence" value="ECO:0007669"/>
    <property type="project" value="UniProtKB-SubCell"/>
</dbReference>
<dbReference type="EMBL" id="JABWCS010000214">
    <property type="protein sequence ID" value="NUU62450.1"/>
    <property type="molecule type" value="Genomic_DNA"/>
</dbReference>
<proteinExistence type="inferred from homology"/>
<dbReference type="Proteomes" id="UP000564806">
    <property type="component" value="Unassembled WGS sequence"/>
</dbReference>
<keyword evidence="4 5" id="KW-0732">Signal</keyword>
<name>A0A850ERN1_9BACL</name>
<evidence type="ECO:0000313" key="6">
    <source>
        <dbReference type="EMBL" id="NUU62450.1"/>
    </source>
</evidence>
<evidence type="ECO:0000256" key="2">
    <source>
        <dbReference type="ARBA" id="ARBA00008520"/>
    </source>
</evidence>
<dbReference type="RefSeq" id="WP_175372909.1">
    <property type="nucleotide sequence ID" value="NZ_JABWCS010000214.1"/>
</dbReference>
<evidence type="ECO:0000256" key="1">
    <source>
        <dbReference type="ARBA" id="ARBA00004196"/>
    </source>
</evidence>
<dbReference type="InterPro" id="IPR006059">
    <property type="entry name" value="SBP"/>
</dbReference>
<evidence type="ECO:0000256" key="3">
    <source>
        <dbReference type="ARBA" id="ARBA00022448"/>
    </source>
</evidence>
<feature type="chain" id="PRO_5038569678" evidence="5">
    <location>
        <begin position="38"/>
        <end position="514"/>
    </location>
</feature>
<dbReference type="PANTHER" id="PTHR43649:SF31">
    <property type="entry name" value="SN-GLYCEROL-3-PHOSPHATE-BINDING PERIPLASMIC PROTEIN UGPB"/>
    <property type="match status" value="1"/>
</dbReference>
<comment type="subcellular location">
    <subcellularLocation>
        <location evidence="1">Cell envelope</location>
    </subcellularLocation>
</comment>
<keyword evidence="7" id="KW-1185">Reference proteome</keyword>
<dbReference type="PANTHER" id="PTHR43649">
    <property type="entry name" value="ARABINOSE-BINDING PROTEIN-RELATED"/>
    <property type="match status" value="1"/>
</dbReference>
<accession>A0A850ERN1</accession>
<reference evidence="6" key="1">
    <citation type="submission" date="2020-06" db="EMBL/GenBank/DDBJ databases">
        <title>Paenibacillus sp. nov., isolated from soil.</title>
        <authorList>
            <person name="Seo Y.L."/>
        </authorList>
    </citation>
    <scope>NUCLEOTIDE SEQUENCE [LARGE SCALE GENOMIC DNA]</scope>
    <source>
        <strain evidence="6">JW14</strain>
    </source>
</reference>